<name>A0ABT5VJK3_9BACI</name>
<keyword evidence="2" id="KW-0238">DNA-binding</keyword>
<dbReference type="EMBL" id="JAOTPO010000015">
    <property type="protein sequence ID" value="MDE5415366.1"/>
    <property type="molecule type" value="Genomic_DNA"/>
</dbReference>
<evidence type="ECO:0000313" key="6">
    <source>
        <dbReference type="Proteomes" id="UP001148125"/>
    </source>
</evidence>
<evidence type="ECO:0000256" key="1">
    <source>
        <dbReference type="ARBA" id="ARBA00023015"/>
    </source>
</evidence>
<feature type="domain" description="HTH arsR-type" evidence="4">
    <location>
        <begin position="207"/>
        <end position="305"/>
    </location>
</feature>
<keyword evidence="1" id="KW-0805">Transcription regulation</keyword>
<gene>
    <name evidence="5" type="ORF">N7Z68_18560</name>
</gene>
<dbReference type="CDD" id="cd00090">
    <property type="entry name" value="HTH_ARSR"/>
    <property type="match status" value="1"/>
</dbReference>
<comment type="caution">
    <text evidence="5">The sequence shown here is derived from an EMBL/GenBank/DDBJ whole genome shotgun (WGS) entry which is preliminary data.</text>
</comment>
<evidence type="ECO:0000256" key="3">
    <source>
        <dbReference type="ARBA" id="ARBA00023163"/>
    </source>
</evidence>
<reference evidence="5" key="1">
    <citation type="submission" date="2024-05" db="EMBL/GenBank/DDBJ databases">
        <title>Alkalihalobacillus sp. strain MEB203 novel alkaliphilic bacterium from Lonar Lake, India.</title>
        <authorList>
            <person name="Joshi A."/>
            <person name="Thite S."/>
            <person name="Mengade P."/>
        </authorList>
    </citation>
    <scope>NUCLEOTIDE SEQUENCE</scope>
    <source>
        <strain evidence="5">MEB 203</strain>
    </source>
</reference>
<dbReference type="Gene3D" id="1.10.10.10">
    <property type="entry name" value="Winged helix-like DNA-binding domain superfamily/Winged helix DNA-binding domain"/>
    <property type="match status" value="1"/>
</dbReference>
<protein>
    <submittedName>
        <fullName evidence="5">Winged helix-turn-helix domain-containing protein</fullName>
    </submittedName>
</protein>
<keyword evidence="3" id="KW-0804">Transcription</keyword>
<dbReference type="SUPFAM" id="SSF46785">
    <property type="entry name" value="Winged helix' DNA-binding domain"/>
    <property type="match status" value="1"/>
</dbReference>
<keyword evidence="6" id="KW-1185">Reference proteome</keyword>
<evidence type="ECO:0000259" key="4">
    <source>
        <dbReference type="PROSITE" id="PS50987"/>
    </source>
</evidence>
<accession>A0ABT5VJK3</accession>
<dbReference type="SMART" id="SM00418">
    <property type="entry name" value="HTH_ARSR"/>
    <property type="match status" value="1"/>
</dbReference>
<evidence type="ECO:0000256" key="2">
    <source>
        <dbReference type="ARBA" id="ARBA00023125"/>
    </source>
</evidence>
<sequence length="305" mass="35663">MKVTITFHPIYEFFTSFYVFSDKGGQKRTDLGLSWVNELKTNLSAEFLEEVKKKETKIKVAVIQYYLLSQSFDEHSGILELLSQIEQEEMKELITPAYECTEFKDQIPPNVKDVIPFLREWYDAYFSTIDDQILNNLRESVKKGLDLQQQLDDSQLVEKLTNGIIPPKESDRDALLIPQYHYSPTILHEKTIDQYIYFYPVDAKPVEAGSPPIELMRTIRALSDENRMKILKYLAQGDRTFSDIQKFIGLAKSTVHHHLIVLRSSGLLSLVLFENQQHQYRFRKEGYMGIEQLLSRFFTDNDKEK</sequence>
<dbReference type="PANTHER" id="PTHR33154:SF33">
    <property type="entry name" value="TRANSCRIPTIONAL REPRESSOR SDPR"/>
    <property type="match status" value="1"/>
</dbReference>
<dbReference type="PANTHER" id="PTHR33154">
    <property type="entry name" value="TRANSCRIPTIONAL REGULATOR, ARSR FAMILY"/>
    <property type="match status" value="1"/>
</dbReference>
<dbReference type="InterPro" id="IPR011991">
    <property type="entry name" value="ArsR-like_HTH"/>
</dbReference>
<dbReference type="InterPro" id="IPR036390">
    <property type="entry name" value="WH_DNA-bd_sf"/>
</dbReference>
<evidence type="ECO:0000313" key="5">
    <source>
        <dbReference type="EMBL" id="MDE5415366.1"/>
    </source>
</evidence>
<dbReference type="InterPro" id="IPR036388">
    <property type="entry name" value="WH-like_DNA-bd_sf"/>
</dbReference>
<dbReference type="RefSeq" id="WP_275119964.1">
    <property type="nucleotide sequence ID" value="NZ_JAOTPO010000015.1"/>
</dbReference>
<dbReference type="Pfam" id="PF01022">
    <property type="entry name" value="HTH_5"/>
    <property type="match status" value="1"/>
</dbReference>
<dbReference type="Proteomes" id="UP001148125">
    <property type="component" value="Unassembled WGS sequence"/>
</dbReference>
<dbReference type="PRINTS" id="PR00778">
    <property type="entry name" value="HTHARSR"/>
</dbReference>
<dbReference type="PROSITE" id="PS50987">
    <property type="entry name" value="HTH_ARSR_2"/>
    <property type="match status" value="1"/>
</dbReference>
<dbReference type="InterPro" id="IPR001845">
    <property type="entry name" value="HTH_ArsR_DNA-bd_dom"/>
</dbReference>
<organism evidence="5 6">
    <name type="scientific">Alkalihalobacterium chitinilyticum</name>
    <dbReference type="NCBI Taxonomy" id="2980103"/>
    <lineage>
        <taxon>Bacteria</taxon>
        <taxon>Bacillati</taxon>
        <taxon>Bacillota</taxon>
        <taxon>Bacilli</taxon>
        <taxon>Bacillales</taxon>
        <taxon>Bacillaceae</taxon>
        <taxon>Alkalihalobacterium</taxon>
    </lineage>
</organism>
<proteinExistence type="predicted"/>
<dbReference type="InterPro" id="IPR051081">
    <property type="entry name" value="HTH_MetalResp_TranReg"/>
</dbReference>